<evidence type="ECO:0000256" key="9">
    <source>
        <dbReference type="ARBA" id="ARBA00022782"/>
    </source>
</evidence>
<dbReference type="STRING" id="44316.ENSEGOP00005016541"/>
<dbReference type="InterPro" id="IPR003884">
    <property type="entry name" value="FacI_MAC"/>
</dbReference>
<evidence type="ECO:0000256" key="10">
    <source>
        <dbReference type="ARBA" id="ARBA00022837"/>
    </source>
</evidence>
<evidence type="ECO:0000256" key="7">
    <source>
        <dbReference type="ARBA" id="ARBA00022723"/>
    </source>
</evidence>
<dbReference type="GO" id="GO:0007528">
    <property type="term" value="P:neuromuscular junction development"/>
    <property type="evidence" value="ECO:0007669"/>
    <property type="project" value="TreeGrafter"/>
</dbReference>
<dbReference type="GO" id="GO:0030154">
    <property type="term" value="P:cell differentiation"/>
    <property type="evidence" value="ECO:0007669"/>
    <property type="project" value="UniProtKB-KW"/>
</dbReference>
<feature type="region of interest" description="Disordered" evidence="21">
    <location>
        <begin position="1"/>
        <end position="40"/>
    </location>
</feature>
<feature type="disulfide bond" evidence="20">
    <location>
        <begin position="397"/>
        <end position="414"/>
    </location>
</feature>
<accession>A0A3L8RTI4</accession>
<evidence type="ECO:0000259" key="24">
    <source>
        <dbReference type="PROSITE" id="PS50026"/>
    </source>
</evidence>
<feature type="compositionally biased region" description="Polar residues" evidence="21">
    <location>
        <begin position="11"/>
        <end position="40"/>
    </location>
</feature>
<feature type="disulfide bond" evidence="20">
    <location>
        <begin position="395"/>
        <end position="407"/>
    </location>
</feature>
<evidence type="ECO:0000256" key="6">
    <source>
        <dbReference type="ARBA" id="ARBA00022692"/>
    </source>
</evidence>
<feature type="disulfide bond" evidence="20">
    <location>
        <begin position="449"/>
        <end position="461"/>
    </location>
</feature>
<dbReference type="FunFam" id="3.30.70.960:FF:000001">
    <property type="entry name" value="NtA agrin"/>
    <property type="match status" value="1"/>
</dbReference>
<feature type="disulfide bond" evidence="20">
    <location>
        <begin position="416"/>
        <end position="425"/>
    </location>
</feature>
<dbReference type="InterPro" id="IPR001881">
    <property type="entry name" value="EGF-like_Ca-bd_dom"/>
</dbReference>
<dbReference type="InterPro" id="IPR000742">
    <property type="entry name" value="EGF"/>
</dbReference>
<dbReference type="Pfam" id="PF00054">
    <property type="entry name" value="Laminin_G_1"/>
    <property type="match status" value="3"/>
</dbReference>
<keyword evidence="12" id="KW-0770">Synapse</keyword>
<evidence type="ECO:0000256" key="11">
    <source>
        <dbReference type="ARBA" id="ARBA00022974"/>
    </source>
</evidence>
<keyword evidence="13" id="KW-0472">Membrane</keyword>
<dbReference type="GO" id="GO:0045202">
    <property type="term" value="C:synapse"/>
    <property type="evidence" value="ECO:0007669"/>
    <property type="project" value="UniProtKB-SubCell"/>
</dbReference>
<feature type="domain" description="Laminin G" evidence="23">
    <location>
        <begin position="1491"/>
        <end position="1669"/>
    </location>
</feature>
<dbReference type="FunFam" id="3.30.60.30:FF:000019">
    <property type="entry name" value="NtA agrin"/>
    <property type="match status" value="1"/>
</dbReference>
<keyword evidence="8" id="KW-0677">Repeat</keyword>
<feature type="disulfide bond" evidence="19">
    <location>
        <begin position="985"/>
        <end position="994"/>
    </location>
</feature>
<dbReference type="PROSITE" id="PS00010">
    <property type="entry name" value="ASX_HYDROXYL"/>
    <property type="match status" value="1"/>
</dbReference>
<feature type="compositionally biased region" description="Pro residues" evidence="21">
    <location>
        <begin position="950"/>
        <end position="964"/>
    </location>
</feature>
<feature type="disulfide bond" evidence="19">
    <location>
        <begin position="1470"/>
        <end position="1479"/>
    </location>
</feature>
<dbReference type="Proteomes" id="UP000276834">
    <property type="component" value="Unassembled WGS sequence"/>
</dbReference>
<dbReference type="InterPro" id="IPR036364">
    <property type="entry name" value="SEA_dom_sf"/>
</dbReference>
<dbReference type="GO" id="GO:0005576">
    <property type="term" value="C:extracellular region"/>
    <property type="evidence" value="ECO:0007669"/>
    <property type="project" value="UniProtKB-ARBA"/>
</dbReference>
<dbReference type="Pfam" id="PF01390">
    <property type="entry name" value="SEA"/>
    <property type="match status" value="1"/>
</dbReference>
<keyword evidence="9" id="KW-0221">Differentiation</keyword>
<feature type="disulfide bond" evidence="19">
    <location>
        <begin position="1243"/>
        <end position="1252"/>
    </location>
</feature>
<feature type="domain" description="Kazal-like" evidence="26">
    <location>
        <begin position="254"/>
        <end position="306"/>
    </location>
</feature>
<evidence type="ECO:0000259" key="25">
    <source>
        <dbReference type="PROSITE" id="PS50027"/>
    </source>
</evidence>
<dbReference type="GO" id="GO:0061024">
    <property type="term" value="P:membrane organization"/>
    <property type="evidence" value="ECO:0007669"/>
    <property type="project" value="UniProtKB-ARBA"/>
</dbReference>
<evidence type="ECO:0000313" key="27">
    <source>
        <dbReference type="EMBL" id="RLV85335.1"/>
    </source>
</evidence>
<dbReference type="Gene3D" id="3.30.60.30">
    <property type="match status" value="5"/>
</dbReference>
<keyword evidence="11" id="KW-0654">Proteoglycan</keyword>
<dbReference type="PROSITE" id="PS00022">
    <property type="entry name" value="EGF_1"/>
    <property type="match status" value="4"/>
</dbReference>
<dbReference type="SMART" id="SM00200">
    <property type="entry name" value="SEA"/>
    <property type="match status" value="1"/>
</dbReference>
<dbReference type="GO" id="GO:0005604">
    <property type="term" value="C:basement membrane"/>
    <property type="evidence" value="ECO:0007669"/>
    <property type="project" value="UniProtKB-ARBA"/>
</dbReference>
<dbReference type="PROSITE" id="PS50026">
    <property type="entry name" value="EGF_3"/>
    <property type="match status" value="4"/>
</dbReference>
<dbReference type="InterPro" id="IPR050372">
    <property type="entry name" value="Neurexin-related_CASP"/>
</dbReference>
<feature type="domain" description="Kazal-like" evidence="26">
    <location>
        <begin position="524"/>
        <end position="573"/>
    </location>
</feature>
<dbReference type="PANTHER" id="PTHR15036:SF83">
    <property type="entry name" value="AGRIN"/>
    <property type="match status" value="1"/>
</dbReference>
<dbReference type="PROSITE" id="PS50027">
    <property type="entry name" value="EGF_LAM_2"/>
    <property type="match status" value="2"/>
</dbReference>
<evidence type="ECO:0000256" key="3">
    <source>
        <dbReference type="ARBA" id="ARBA00022473"/>
    </source>
</evidence>
<dbReference type="PANTHER" id="PTHR15036">
    <property type="entry name" value="PIKACHURIN-LIKE PROTEIN"/>
    <property type="match status" value="1"/>
</dbReference>
<feature type="domain" description="Kazal-like" evidence="26">
    <location>
        <begin position="176"/>
        <end position="236"/>
    </location>
</feature>
<dbReference type="OrthoDB" id="5983569at2759"/>
<dbReference type="Pfam" id="PF00008">
    <property type="entry name" value="EGF"/>
    <property type="match status" value="3"/>
</dbReference>
<protein>
    <recommendedName>
        <fullName evidence="2">Agrin</fullName>
    </recommendedName>
</protein>
<evidence type="ECO:0000256" key="19">
    <source>
        <dbReference type="PROSITE-ProRule" id="PRU00076"/>
    </source>
</evidence>
<keyword evidence="5 19" id="KW-0245">EGF-like domain</keyword>
<dbReference type="InterPro" id="IPR002350">
    <property type="entry name" value="Kazal_dom"/>
</dbReference>
<feature type="region of interest" description="Disordered" evidence="21">
    <location>
        <begin position="572"/>
        <end position="696"/>
    </location>
</feature>
<evidence type="ECO:0000256" key="4">
    <source>
        <dbReference type="ARBA" id="ARBA00022475"/>
    </source>
</evidence>
<evidence type="ECO:0000256" key="8">
    <source>
        <dbReference type="ARBA" id="ARBA00022737"/>
    </source>
</evidence>
<dbReference type="Gene3D" id="2.10.25.10">
    <property type="entry name" value="Laminin"/>
    <property type="match status" value="6"/>
</dbReference>
<evidence type="ECO:0000256" key="20">
    <source>
        <dbReference type="PROSITE-ProRule" id="PRU00460"/>
    </source>
</evidence>
<evidence type="ECO:0000256" key="21">
    <source>
        <dbReference type="SAM" id="MobiDB-lite"/>
    </source>
</evidence>
<feature type="disulfide bond" evidence="19">
    <location>
        <begin position="1204"/>
        <end position="1213"/>
    </location>
</feature>
<evidence type="ECO:0000259" key="22">
    <source>
        <dbReference type="PROSITE" id="PS50024"/>
    </source>
</evidence>
<feature type="domain" description="Laminin G" evidence="23">
    <location>
        <begin position="1000"/>
        <end position="1176"/>
    </location>
</feature>
<dbReference type="SUPFAM" id="SSF57196">
    <property type="entry name" value="EGF/Laminin"/>
    <property type="match status" value="2"/>
</dbReference>
<feature type="region of interest" description="Disordered" evidence="21">
    <location>
        <begin position="905"/>
        <end position="971"/>
    </location>
</feature>
<feature type="compositionally biased region" description="Pro residues" evidence="21">
    <location>
        <begin position="580"/>
        <end position="589"/>
    </location>
</feature>
<dbReference type="SMART" id="SM00274">
    <property type="entry name" value="FOLN"/>
    <property type="match status" value="3"/>
</dbReference>
<evidence type="ECO:0000256" key="2">
    <source>
        <dbReference type="ARBA" id="ARBA00016077"/>
    </source>
</evidence>
<proteinExistence type="predicted"/>
<feature type="region of interest" description="Disordered" evidence="21">
    <location>
        <begin position="711"/>
        <end position="733"/>
    </location>
</feature>
<feature type="domain" description="Laminin EGF-like" evidence="25">
    <location>
        <begin position="395"/>
        <end position="448"/>
    </location>
</feature>
<dbReference type="InterPro" id="IPR000152">
    <property type="entry name" value="EGF-type_Asp/Asn_hydroxyl_site"/>
</dbReference>
<evidence type="ECO:0000256" key="17">
    <source>
        <dbReference type="ARBA" id="ARBA00023292"/>
    </source>
</evidence>
<evidence type="ECO:0000256" key="12">
    <source>
        <dbReference type="ARBA" id="ARBA00023018"/>
    </source>
</evidence>
<dbReference type="PROSITE" id="PS01248">
    <property type="entry name" value="EGF_LAM_1"/>
    <property type="match status" value="1"/>
</dbReference>
<keyword evidence="10" id="KW-0106">Calcium</keyword>
<dbReference type="Gene3D" id="3.30.70.960">
    <property type="entry name" value="SEA domain"/>
    <property type="match status" value="1"/>
</dbReference>
<dbReference type="FunFam" id="2.60.120.200:FF:000031">
    <property type="entry name" value="NtA agrin"/>
    <property type="match status" value="1"/>
</dbReference>
<dbReference type="PROSITE" id="PS50024">
    <property type="entry name" value="SEA"/>
    <property type="match status" value="1"/>
</dbReference>
<dbReference type="Pfam" id="PF00053">
    <property type="entry name" value="EGF_laminin"/>
    <property type="match status" value="2"/>
</dbReference>
<feature type="domain" description="Kazal-like" evidence="26">
    <location>
        <begin position="124"/>
        <end position="171"/>
    </location>
</feature>
<evidence type="ECO:0000259" key="23">
    <source>
        <dbReference type="PROSITE" id="PS50025"/>
    </source>
</evidence>
<dbReference type="SMART" id="SM00179">
    <property type="entry name" value="EGF_CA"/>
    <property type="match status" value="4"/>
</dbReference>
<reference evidence="27 28" key="1">
    <citation type="journal article" date="2018" name="Proc. R. Soc. B">
        <title>A non-coding region near Follistatin controls head colour polymorphism in the Gouldian finch.</title>
        <authorList>
            <person name="Toomey M.B."/>
            <person name="Marques C.I."/>
            <person name="Andrade P."/>
            <person name="Araujo P.M."/>
            <person name="Sabatino S."/>
            <person name="Gazda M.A."/>
            <person name="Afonso S."/>
            <person name="Lopes R.J."/>
            <person name="Corbo J.C."/>
            <person name="Carneiro M."/>
        </authorList>
    </citation>
    <scope>NUCLEOTIDE SEQUENCE [LARGE SCALE GENOMIC DNA]</scope>
    <source>
        <strain evidence="27">Red01</strain>
        <tissue evidence="27">Muscle</tissue>
    </source>
</reference>
<dbReference type="Gene3D" id="2.60.120.200">
    <property type="match status" value="3"/>
</dbReference>
<keyword evidence="17 20" id="KW-0424">Laminin EGF-like domain</keyword>
<keyword evidence="3" id="KW-0217">Developmental protein</keyword>
<feature type="domain" description="Laminin G" evidence="23">
    <location>
        <begin position="1263"/>
        <end position="1446"/>
    </location>
</feature>
<evidence type="ECO:0000256" key="5">
    <source>
        <dbReference type="ARBA" id="ARBA00022536"/>
    </source>
</evidence>
<dbReference type="SUPFAM" id="SSF82671">
    <property type="entry name" value="SEA domain"/>
    <property type="match status" value="1"/>
</dbReference>
<dbReference type="EMBL" id="QUSF01000250">
    <property type="protein sequence ID" value="RLV85335.1"/>
    <property type="molecule type" value="Genomic_DNA"/>
</dbReference>
<dbReference type="Pfam" id="PF07648">
    <property type="entry name" value="Kazal_2"/>
    <property type="match status" value="5"/>
</dbReference>
<dbReference type="InterPro" id="IPR000082">
    <property type="entry name" value="SEA_dom"/>
</dbReference>
<dbReference type="SUPFAM" id="SSF100895">
    <property type="entry name" value="Kazal-type serine protease inhibitors"/>
    <property type="match status" value="5"/>
</dbReference>
<dbReference type="CDD" id="cd00055">
    <property type="entry name" value="EGF_Lam"/>
    <property type="match status" value="2"/>
</dbReference>
<feature type="domain" description="EGF-like" evidence="24">
    <location>
        <begin position="1177"/>
        <end position="1214"/>
    </location>
</feature>
<dbReference type="FunFam" id="2.10.25.10:FF:000095">
    <property type="entry name" value="Notch, isoform B"/>
    <property type="match status" value="1"/>
</dbReference>
<dbReference type="InterPro" id="IPR002049">
    <property type="entry name" value="LE_dom"/>
</dbReference>
<dbReference type="FunFam" id="2.10.25.10:FF:000140">
    <property type="entry name" value="Transmembrane agrin"/>
    <property type="match status" value="1"/>
</dbReference>
<dbReference type="PROSITE" id="PS50025">
    <property type="entry name" value="LAM_G_DOMAIN"/>
    <property type="match status" value="3"/>
</dbReference>
<evidence type="ECO:0000313" key="28">
    <source>
        <dbReference type="Proteomes" id="UP000276834"/>
    </source>
</evidence>
<dbReference type="SMART" id="SM00282">
    <property type="entry name" value="LamG"/>
    <property type="match status" value="3"/>
</dbReference>
<dbReference type="FunFam" id="2.10.25.10:FF:000134">
    <property type="entry name" value="Transmembrane agrin"/>
    <property type="match status" value="1"/>
</dbReference>
<feature type="domain" description="EGF-like" evidence="24">
    <location>
        <begin position="959"/>
        <end position="995"/>
    </location>
</feature>
<dbReference type="CDD" id="cd00110">
    <property type="entry name" value="LamG"/>
    <property type="match status" value="3"/>
</dbReference>
<dbReference type="FunFam" id="3.30.60.30:FF:000008">
    <property type="entry name" value="Transmembrane agrin"/>
    <property type="match status" value="1"/>
</dbReference>
<comment type="caution">
    <text evidence="27">The sequence shown here is derived from an EMBL/GenBank/DDBJ whole genome shotgun (WGS) entry which is preliminary data.</text>
</comment>
<keyword evidence="7" id="KW-0479">Metal-binding</keyword>
<evidence type="ECO:0000256" key="16">
    <source>
        <dbReference type="ARBA" id="ARBA00023207"/>
    </source>
</evidence>
<dbReference type="FunFam" id="3.30.60.30:FF:000024">
    <property type="entry name" value="Transmembrane agrin"/>
    <property type="match status" value="1"/>
</dbReference>
<sequence length="1672" mass="175646">MQSWGRARQRFNPSQAPAWQTLSSPAFSSSQAREQSQTKPSKPFREKKCCLCGGRNSVLAPPSCSLPGHLCWELASAPPPWPGPLLAPSHCSHLSNLGAPSPCLSVECAFGATCVVKNQAAVCECQQQCQGRYDPVCGSDQRTYGNPCELHAMACLLQRDIGVRHKGPCERCGRCQFGAICEAETGRCVCPTECVPSAQPVCGSDGSTYGSECELHVRACTQQKDIVVAAQGPCKSCGSSVCSFGSRCVAGQCLCPRCERQRPAPVCGTDGVTYPSPCQLQVASCQLQKSIDFGGWWDEDAEDEPCVCDFSCTAVPRGPVCGSDGVTYANECQLKKTRCEKRQELFVTSQGACRALATTPPPLLAVHCSQTVYGCCPDNVTAALGVGAAGCPSSCQCNPYGSYGGSCEPGTGQCSCKPGVGGLRCDRCEPGFWDFRGIVTDGRSGCTPCGCHPAGSVRDDCEQMSGLCSCRPGVSGMKCSRCPAGSSLGSAGCQRDPSAPRSCQELSCDFGASCVELNGLAHCECPSPLCPEGNATKVCGSDGVTYGDQCQLRTIACRQGQHITVKHVGQCHEPVTPSSPSMPPTPLPTLAPDRLLLPAPPRATPRAPVATGSPPPPAGPTERGHPTTRRVTTTARPATTAWVTHGVHRATARPLATAPVPVATGQPGSGESGSAEGSGDQEEMGSSGDQESSGAGSAALILHGCARPIPTNPALALPPRRHPPLPRGSGAPLPPLPRSRLCLVFPPSPATKVFQGVLILEEVEGQELFYTPEMADPKSELFGETARSIESALDELFRGSDVRRDFRSVRVRDLGQSSAVRVIVEAHFDPATSHTAADIQGALLKQLRASRRKTILVKKPQQEHIKFMDFDWLPRLVTTTVTTTTGTTAAPGTARRVPAATAVLGQPVGSPGQPVATAGTAGHPGRPVGTAGTAGSPAGTAGSSRGAPPTALPPGTAPAPPPCASQPCRHGGTCRDDGHGFTCSCPAGTGGATCEEAPAPFVPRFGGSSVLALRTLRAYHTLRVALEFRALEPAGLLLYNAQRHGRDFIALALRGGLVQLRFDTGSGTGTVTSRVPVEPGRWHRLLVTRNRRTGTLAVDGEPPVSGHSPPGTDGLNLDTELFIGGVPDEHRALAAERTGVAGGLRGCVRALSINNRGHELRPGTADVLYGSAVGECGAEPCQPNPCHHGGTCQARDADAFQCQCPEAYTGPTCALERNPCEPSPCHGSATCQVLPAGGVLCACPPGRHGDLCQQESEQDPAVPFLPQFSGFSYLELPGLQSFVPGLPDRMSLDLVFLARRPQGLILYNGQRSDGGGDFVSLALSRGHLEFRFDLGKGPALLRSREPVPLDTWVSVRLERSGRKGVLRVNGGPAVTGESPVPHMVLNLKEPLYVGGAPDFSKLARAAAVSSGFEGALQKISVDGVPVLREQNVRAARQVLPFRDHPCAQEPNPCQPGGACRPSMAGYQCSCHAGFAGARCDKAIIEKAAGDAEAVAFDGRTFLEFHNAVTRSEKALQSNHFELSIKTEATQGLLLWSGKGLQRSDYIALAIVDGRVQLSYDLGSKGVTLRSSVPVNTNQWVRIRASRVQREGSLQVGNEAPIAGSSPLGATQLDTDGALWLGGLDKPSVPPRLPKAFSTGFVGCMRDVLVDRRELHLQEDALNRPRILHCSAQ</sequence>
<dbReference type="SMART" id="SM00181">
    <property type="entry name" value="EGF"/>
    <property type="match status" value="6"/>
</dbReference>
<evidence type="ECO:0000259" key="26">
    <source>
        <dbReference type="PROSITE" id="PS51465"/>
    </source>
</evidence>
<feature type="domain" description="Laminin EGF-like" evidence="25">
    <location>
        <begin position="449"/>
        <end position="495"/>
    </location>
</feature>
<evidence type="ECO:0000256" key="18">
    <source>
        <dbReference type="ARBA" id="ARBA00034103"/>
    </source>
</evidence>
<keyword evidence="4" id="KW-1003">Cell membrane</keyword>
<keyword evidence="6" id="KW-0812">Transmembrane</keyword>
<dbReference type="SUPFAM" id="SSF57184">
    <property type="entry name" value="Growth factor receptor domain"/>
    <property type="match status" value="1"/>
</dbReference>
<evidence type="ECO:0000256" key="13">
    <source>
        <dbReference type="ARBA" id="ARBA00023136"/>
    </source>
</evidence>
<dbReference type="SMART" id="SM00057">
    <property type="entry name" value="FIMAC"/>
    <property type="match status" value="3"/>
</dbReference>
<feature type="compositionally biased region" description="Low complexity" evidence="21">
    <location>
        <begin position="629"/>
        <end position="644"/>
    </location>
</feature>
<comment type="subcellular location">
    <subcellularLocation>
        <location evidence="1">Cell membrane</location>
        <topology evidence="1">Single-pass type II membrane protein</topology>
    </subcellularLocation>
    <subcellularLocation>
        <location evidence="18">Synapse</location>
    </subcellularLocation>
</comment>
<dbReference type="SUPFAM" id="SSF49899">
    <property type="entry name" value="Concanavalin A-like lectins/glucanases"/>
    <property type="match status" value="3"/>
</dbReference>
<dbReference type="InterPro" id="IPR003645">
    <property type="entry name" value="Fol_N"/>
</dbReference>
<dbReference type="InterPro" id="IPR036058">
    <property type="entry name" value="Kazal_dom_sf"/>
</dbReference>
<feature type="disulfide bond" evidence="20">
    <location>
        <begin position="470"/>
        <end position="479"/>
    </location>
</feature>
<dbReference type="FunFam" id="2.10.25.10:FF:000006">
    <property type="entry name" value="Versican core protein-like isoform 1"/>
    <property type="match status" value="1"/>
</dbReference>
<organism evidence="27 28">
    <name type="scientific">Chloebia gouldiae</name>
    <name type="common">Gouldian finch</name>
    <name type="synonym">Erythrura gouldiae</name>
    <dbReference type="NCBI Taxonomy" id="44316"/>
    <lineage>
        <taxon>Eukaryota</taxon>
        <taxon>Metazoa</taxon>
        <taxon>Chordata</taxon>
        <taxon>Craniata</taxon>
        <taxon>Vertebrata</taxon>
        <taxon>Euteleostomi</taxon>
        <taxon>Archelosauria</taxon>
        <taxon>Archosauria</taxon>
        <taxon>Dinosauria</taxon>
        <taxon>Saurischia</taxon>
        <taxon>Theropoda</taxon>
        <taxon>Coelurosauria</taxon>
        <taxon>Aves</taxon>
        <taxon>Neognathae</taxon>
        <taxon>Neoaves</taxon>
        <taxon>Telluraves</taxon>
        <taxon>Australaves</taxon>
        <taxon>Passeriformes</taxon>
        <taxon>Passeroidea</taxon>
        <taxon>Passeridae</taxon>
        <taxon>Chloebia</taxon>
    </lineage>
</organism>
<feature type="domain" description="EGF-like" evidence="24">
    <location>
        <begin position="1216"/>
        <end position="1253"/>
    </location>
</feature>
<evidence type="ECO:0000256" key="15">
    <source>
        <dbReference type="ARBA" id="ARBA00023180"/>
    </source>
</evidence>
<feature type="compositionally biased region" description="Low complexity" evidence="21">
    <location>
        <begin position="929"/>
        <end position="949"/>
    </location>
</feature>
<keyword evidence="14 19" id="KW-1015">Disulfide bond</keyword>
<dbReference type="FunFam" id="3.30.60.30:FF:000013">
    <property type="entry name" value="Agrin"/>
    <property type="match status" value="1"/>
</dbReference>
<dbReference type="GO" id="GO:0005509">
    <property type="term" value="F:calcium ion binding"/>
    <property type="evidence" value="ECO:0007669"/>
    <property type="project" value="InterPro"/>
</dbReference>
<dbReference type="InterPro" id="IPR001791">
    <property type="entry name" value="Laminin_G"/>
</dbReference>
<dbReference type="FunFam" id="2.60.120.200:FF:000045">
    <property type="entry name" value="Transmembrane agrin"/>
    <property type="match status" value="1"/>
</dbReference>
<dbReference type="GO" id="GO:0043113">
    <property type="term" value="P:receptor clustering"/>
    <property type="evidence" value="ECO:0007669"/>
    <property type="project" value="TreeGrafter"/>
</dbReference>
<dbReference type="PROSITE" id="PS01186">
    <property type="entry name" value="EGF_2"/>
    <property type="match status" value="1"/>
</dbReference>
<feature type="domain" description="EGF-like" evidence="24">
    <location>
        <begin position="1442"/>
        <end position="1480"/>
    </location>
</feature>
<dbReference type="CDD" id="cd00054">
    <property type="entry name" value="EGF_CA"/>
    <property type="match status" value="3"/>
</dbReference>
<dbReference type="PRINTS" id="PR00011">
    <property type="entry name" value="EGFLAMININ"/>
</dbReference>
<dbReference type="CDD" id="cd00104">
    <property type="entry name" value="KAZAL_FS"/>
    <property type="match status" value="5"/>
</dbReference>
<keyword evidence="15" id="KW-0325">Glycoprotein</keyword>
<gene>
    <name evidence="27" type="ORF">DV515_00016074</name>
</gene>
<feature type="domain" description="SEA" evidence="22">
    <location>
        <begin position="750"/>
        <end position="872"/>
    </location>
</feature>
<keyword evidence="16" id="KW-0357">Heparan sulfate</keyword>
<dbReference type="InterPro" id="IPR013320">
    <property type="entry name" value="ConA-like_dom_sf"/>
</dbReference>
<evidence type="ECO:0000256" key="14">
    <source>
        <dbReference type="ARBA" id="ARBA00023157"/>
    </source>
</evidence>
<comment type="caution">
    <text evidence="19">Lacks conserved residue(s) required for the propagation of feature annotation.</text>
</comment>
<feature type="domain" description="Kazal-like" evidence="26">
    <location>
        <begin position="307"/>
        <end position="355"/>
    </location>
</feature>
<keyword evidence="28" id="KW-1185">Reference proteome</keyword>
<dbReference type="InterPro" id="IPR009030">
    <property type="entry name" value="Growth_fac_rcpt_cys_sf"/>
</dbReference>
<dbReference type="PROSITE" id="PS51465">
    <property type="entry name" value="KAZAL_2"/>
    <property type="match status" value="5"/>
</dbReference>
<evidence type="ECO:0000256" key="1">
    <source>
        <dbReference type="ARBA" id="ARBA00004401"/>
    </source>
</evidence>
<dbReference type="FunFam" id="2.60.120.200:FF:000027">
    <property type="entry name" value="Transmembrane agrin"/>
    <property type="match status" value="1"/>
</dbReference>
<dbReference type="SMART" id="SM00280">
    <property type="entry name" value="KAZAL"/>
    <property type="match status" value="5"/>
</dbReference>
<name>A0A3L8RTI4_CHLGU</name>
<feature type="disulfide bond" evidence="20">
    <location>
        <begin position="451"/>
        <end position="468"/>
    </location>
</feature>
<dbReference type="GO" id="GO:0005886">
    <property type="term" value="C:plasma membrane"/>
    <property type="evidence" value="ECO:0007669"/>
    <property type="project" value="UniProtKB-SubCell"/>
</dbReference>
<dbReference type="SMART" id="SM00180">
    <property type="entry name" value="EGF_Lam"/>
    <property type="match status" value="2"/>
</dbReference>